<dbReference type="Pfam" id="PF03106">
    <property type="entry name" value="WRKY"/>
    <property type="match status" value="1"/>
</dbReference>
<evidence type="ECO:0000256" key="3">
    <source>
        <dbReference type="ARBA" id="ARBA00023125"/>
    </source>
</evidence>
<dbReference type="GO" id="GO:0000976">
    <property type="term" value="F:transcription cis-regulatory region binding"/>
    <property type="evidence" value="ECO:0007669"/>
    <property type="project" value="TreeGrafter"/>
</dbReference>
<feature type="compositionally biased region" description="Polar residues" evidence="7">
    <location>
        <begin position="74"/>
        <end position="87"/>
    </location>
</feature>
<dbReference type="InterPro" id="IPR003657">
    <property type="entry name" value="WRKY_dom"/>
</dbReference>
<dbReference type="PROSITE" id="PS50811">
    <property type="entry name" value="WRKY"/>
    <property type="match status" value="1"/>
</dbReference>
<dbReference type="AlphaFoldDB" id="A0A5J5ATR3"/>
<sequence length="317" mass="35225">MENSAEWEQKNLIKELAQGRELAKQLLIHLNVPSSSHETSEVLVQKILKSYSNALSILQLNGAVGEPQPGGVATGTSKFQRSLTGSPDSEDSGWGFKDHENKDPTRKRKSMPLWTQEVQICPGTGLDGPPDDGYSWRKYGQKDILGAKYPRAYYRCTHRNVQGCLATKQIQRSDEDPLIFEITYRGRHTCAHPSLLTPPSSPLPEKQEPPLTGGVLHQQLSQEILWNFRTGHHVKTEDLNTSKQSFSPFCFPSTSNIEAENYACSPSMLDNNLTRNFSLSFISPATSGSNYFSGCPIHMNSFGGNNQNLHTSESDLT</sequence>
<dbReference type="PANTHER" id="PTHR32096">
    <property type="entry name" value="WRKY TRANSCRIPTION FACTOR 30-RELATED-RELATED"/>
    <property type="match status" value="1"/>
</dbReference>
<evidence type="ECO:0000256" key="2">
    <source>
        <dbReference type="ARBA" id="ARBA00023015"/>
    </source>
</evidence>
<gene>
    <name evidence="9" type="ORF">F0562_030922</name>
</gene>
<evidence type="ECO:0000259" key="8">
    <source>
        <dbReference type="PROSITE" id="PS50811"/>
    </source>
</evidence>
<dbReference type="InterPro" id="IPR044810">
    <property type="entry name" value="WRKY_plant"/>
</dbReference>
<organism evidence="9 10">
    <name type="scientific">Nyssa sinensis</name>
    <dbReference type="NCBI Taxonomy" id="561372"/>
    <lineage>
        <taxon>Eukaryota</taxon>
        <taxon>Viridiplantae</taxon>
        <taxon>Streptophyta</taxon>
        <taxon>Embryophyta</taxon>
        <taxon>Tracheophyta</taxon>
        <taxon>Spermatophyta</taxon>
        <taxon>Magnoliopsida</taxon>
        <taxon>eudicotyledons</taxon>
        <taxon>Gunneridae</taxon>
        <taxon>Pentapetalae</taxon>
        <taxon>asterids</taxon>
        <taxon>Cornales</taxon>
        <taxon>Nyssaceae</taxon>
        <taxon>Nyssa</taxon>
    </lineage>
</organism>
<reference evidence="9 10" key="1">
    <citation type="submission" date="2019-09" db="EMBL/GenBank/DDBJ databases">
        <title>A chromosome-level genome assembly of the Chinese tupelo Nyssa sinensis.</title>
        <authorList>
            <person name="Yang X."/>
            <person name="Kang M."/>
            <person name="Yang Y."/>
            <person name="Xiong H."/>
            <person name="Wang M."/>
            <person name="Zhang Z."/>
            <person name="Wang Z."/>
            <person name="Wu H."/>
            <person name="Ma T."/>
            <person name="Liu J."/>
            <person name="Xi Z."/>
        </authorList>
    </citation>
    <scope>NUCLEOTIDE SEQUENCE [LARGE SCALE GENOMIC DNA]</scope>
    <source>
        <strain evidence="9">J267</strain>
        <tissue evidence="9">Leaf</tissue>
    </source>
</reference>
<dbReference type="GO" id="GO:0010150">
    <property type="term" value="P:leaf senescence"/>
    <property type="evidence" value="ECO:0007669"/>
    <property type="project" value="UniProtKB-ARBA"/>
</dbReference>
<dbReference type="EMBL" id="CM018041">
    <property type="protein sequence ID" value="KAA8533644.1"/>
    <property type="molecule type" value="Genomic_DNA"/>
</dbReference>
<evidence type="ECO:0000313" key="10">
    <source>
        <dbReference type="Proteomes" id="UP000325577"/>
    </source>
</evidence>
<dbReference type="OrthoDB" id="1888929at2759"/>
<evidence type="ECO:0000256" key="6">
    <source>
        <dbReference type="ARBA" id="ARBA00060850"/>
    </source>
</evidence>
<proteinExistence type="inferred from homology"/>
<dbReference type="InterPro" id="IPR036576">
    <property type="entry name" value="WRKY_dom_sf"/>
</dbReference>
<keyword evidence="2" id="KW-0805">Transcription regulation</keyword>
<feature type="region of interest" description="Disordered" evidence="7">
    <location>
        <begin position="65"/>
        <end position="111"/>
    </location>
</feature>
<dbReference type="GO" id="GO:0003700">
    <property type="term" value="F:DNA-binding transcription factor activity"/>
    <property type="evidence" value="ECO:0007669"/>
    <property type="project" value="InterPro"/>
</dbReference>
<dbReference type="GO" id="GO:0005634">
    <property type="term" value="C:nucleus"/>
    <property type="evidence" value="ECO:0007669"/>
    <property type="project" value="UniProtKB-SubCell"/>
</dbReference>
<comment type="subcellular location">
    <subcellularLocation>
        <location evidence="1">Nucleus</location>
    </subcellularLocation>
</comment>
<feature type="domain" description="WRKY" evidence="8">
    <location>
        <begin position="131"/>
        <end position="193"/>
    </location>
</feature>
<dbReference type="GO" id="GO:0042542">
    <property type="term" value="P:response to hydrogen peroxide"/>
    <property type="evidence" value="ECO:0007669"/>
    <property type="project" value="UniProtKB-ARBA"/>
</dbReference>
<evidence type="ECO:0000256" key="4">
    <source>
        <dbReference type="ARBA" id="ARBA00023163"/>
    </source>
</evidence>
<dbReference type="Gene3D" id="2.20.25.80">
    <property type="entry name" value="WRKY domain"/>
    <property type="match status" value="1"/>
</dbReference>
<accession>A0A5J5ATR3</accession>
<keyword evidence="5" id="KW-0539">Nucleus</keyword>
<evidence type="ECO:0000256" key="1">
    <source>
        <dbReference type="ARBA" id="ARBA00004123"/>
    </source>
</evidence>
<protein>
    <recommendedName>
        <fullName evidence="8">WRKY domain-containing protein</fullName>
    </recommendedName>
</protein>
<dbReference type="GO" id="GO:0010193">
    <property type="term" value="P:response to ozone"/>
    <property type="evidence" value="ECO:0007669"/>
    <property type="project" value="UniProtKB-ARBA"/>
</dbReference>
<dbReference type="GO" id="GO:0009751">
    <property type="term" value="P:response to salicylic acid"/>
    <property type="evidence" value="ECO:0007669"/>
    <property type="project" value="UniProtKB-ARBA"/>
</dbReference>
<keyword evidence="3" id="KW-0238">DNA-binding</keyword>
<name>A0A5J5ATR3_9ASTE</name>
<evidence type="ECO:0000256" key="5">
    <source>
        <dbReference type="ARBA" id="ARBA00023242"/>
    </source>
</evidence>
<dbReference type="SMART" id="SM00774">
    <property type="entry name" value="WRKY"/>
    <property type="match status" value="1"/>
</dbReference>
<evidence type="ECO:0000313" key="9">
    <source>
        <dbReference type="EMBL" id="KAA8533644.1"/>
    </source>
</evidence>
<dbReference type="PANTHER" id="PTHR32096:SF115">
    <property type="entry name" value="WRKY TRANSCRIPTION FACTOR 30-RELATED"/>
    <property type="match status" value="1"/>
</dbReference>
<comment type="similarity">
    <text evidence="6">Belongs to the WRKY group III family.</text>
</comment>
<dbReference type="Proteomes" id="UP000325577">
    <property type="component" value="Linkage Group LG18"/>
</dbReference>
<dbReference type="FunFam" id="2.20.25.80:FF:000009">
    <property type="entry name" value="WRKY transcription factor 53"/>
    <property type="match status" value="1"/>
</dbReference>
<dbReference type="SUPFAM" id="SSF118290">
    <property type="entry name" value="WRKY DNA-binding domain"/>
    <property type="match status" value="1"/>
</dbReference>
<evidence type="ECO:0000256" key="7">
    <source>
        <dbReference type="SAM" id="MobiDB-lite"/>
    </source>
</evidence>
<keyword evidence="4" id="KW-0804">Transcription</keyword>
<keyword evidence="10" id="KW-1185">Reference proteome</keyword>